<feature type="compositionally biased region" description="Low complexity" evidence="1">
    <location>
        <begin position="188"/>
        <end position="198"/>
    </location>
</feature>
<name>A0A269TIY3_9BACT</name>
<evidence type="ECO:0000313" key="3">
    <source>
        <dbReference type="EMBL" id="PAK21371.1"/>
    </source>
</evidence>
<accession>A0A269TIY3</accession>
<dbReference type="AlphaFoldDB" id="A0A269TIY3"/>
<gene>
    <name evidence="3" type="ORF">CJJ23_02415</name>
</gene>
<dbReference type="EMBL" id="NQNY01000006">
    <property type="protein sequence ID" value="PAK21371.1"/>
    <property type="molecule type" value="Genomic_DNA"/>
</dbReference>
<proteinExistence type="predicted"/>
<feature type="chain" id="PRO_5012899256" evidence="2">
    <location>
        <begin position="22"/>
        <end position="843"/>
    </location>
</feature>
<feature type="signal peptide" evidence="2">
    <location>
        <begin position="1"/>
        <end position="21"/>
    </location>
</feature>
<dbReference type="OrthoDB" id="9889082at2"/>
<comment type="caution">
    <text evidence="3">The sequence shown here is derived from an EMBL/GenBank/DDBJ whole genome shotgun (WGS) entry which is preliminary data.</text>
</comment>
<evidence type="ECO:0000313" key="4">
    <source>
        <dbReference type="Proteomes" id="UP000216943"/>
    </source>
</evidence>
<evidence type="ECO:0000256" key="1">
    <source>
        <dbReference type="SAM" id="MobiDB-lite"/>
    </source>
</evidence>
<protein>
    <submittedName>
        <fullName evidence="3">Uncharacterized protein</fullName>
    </submittedName>
</protein>
<keyword evidence="2" id="KW-0732">Signal</keyword>
<organism evidence="3 4">
    <name type="scientific">Mycoplasmopsis agassizii</name>
    <dbReference type="NCBI Taxonomy" id="33922"/>
    <lineage>
        <taxon>Bacteria</taxon>
        <taxon>Bacillati</taxon>
        <taxon>Mycoplasmatota</taxon>
        <taxon>Mycoplasmoidales</taxon>
        <taxon>Metamycoplasmataceae</taxon>
        <taxon>Mycoplasmopsis</taxon>
    </lineage>
</organism>
<sequence>MKKRTLIIGSALASAALVAGAGVVAGVVISKQQGPLITDPIQNLLLAKFKNINENGGTLVINKNEATSTGVLTSEEALELVAKTISTTIFAKGQTETDFAQVVTSLESTTQAATKLNIIKALSSSFTTFIDGFPSLEITISSVSFTDDVLKASAKLTIAKADGTNLERDVVIRISSTKTTDETTVILNPNPGGENPANPSTPETPGLDESVNDRALIKEITDALNGKTFESKDKTVKTGVVFANFLLAGDDNDKKLALLKQYVDLPKSFTANLILSMVLAQPAQYSSTLTVEIILKRNAQLGVLAFSINDFFNTEKEFTDYWQTYTETLKTNAMNVTGKRTAKGFYDLIKDMTFANQLYALAKVVNADDTNTLAAFAELVTPLPSKFAAITKNEITLVDAETTTSAGSLLVTTSVTFNSRTYTATNEIKGFVSANEQADAEPGLPNLGEKTEEELAKEDQATLKDILTKMPSISLKSDIGIVAFIKKLNSIKNSSKSDTEKQSEYLTLLAESSGNTELSALLAKAKATKLNFTTDINAKDANKILSLSLDVHFSDDTKINVTADNLNILGVKSFDDFIDPENPIDIALPGIELKNFIEVERNVSLAGPQLLQNDRSMLANMEQTDLGAYLYNLPWTGIKISPPTDKTVNDRLKVVLQIKVREKNAQGVEEDVWKLGYFNLKFTNPLEYKNVSIENFTRAVEANFFFHLMTNYGWIKSKWMSLALKYNQHENERMYLGKQDIWAPLWLLETPASEKSIGKDGVYKLLMHPEYNRLYLFAADGPSDFFSKAGFGAEIVMFDNDGKAVPYLRAENTIYYLHYDHLAYTLQYEFYNYDLYHYGVVYE</sequence>
<dbReference type="RefSeq" id="WP_095334784.1">
    <property type="nucleotide sequence ID" value="NZ_NQNY01000006.1"/>
</dbReference>
<feature type="region of interest" description="Disordered" evidence="1">
    <location>
        <begin position="187"/>
        <end position="206"/>
    </location>
</feature>
<reference evidence="4" key="1">
    <citation type="submission" date="2017-08" db="EMBL/GenBank/DDBJ databases">
        <authorList>
            <person name="Alvarez-Ponce D."/>
            <person name="Weitzman C.L."/>
            <person name="Tillett R.L."/>
            <person name="Sandmeier F.C."/>
            <person name="Tracy C.R."/>
        </authorList>
    </citation>
    <scope>NUCLEOTIDE SEQUENCE [LARGE SCALE GENOMIC DNA]</scope>
    <source>
        <strain evidence="4">723</strain>
    </source>
</reference>
<dbReference type="Proteomes" id="UP000216943">
    <property type="component" value="Unassembled WGS sequence"/>
</dbReference>
<evidence type="ECO:0000256" key="2">
    <source>
        <dbReference type="SAM" id="SignalP"/>
    </source>
</evidence>